<accession>A0A8X7PCS5</accession>
<protein>
    <recommendedName>
        <fullName evidence="4">Secreted protein</fullName>
    </recommendedName>
</protein>
<comment type="caution">
    <text evidence="2">The sequence shown here is derived from an EMBL/GenBank/DDBJ whole genome shotgun (WGS) entry which is preliminary data.</text>
</comment>
<sequence length="91" mass="10003">MASAPPRPWCSLLILFRPRLSLRFSLSPSRLCFLALVMSRFASRSVPWFLGTVLVRAAPSLRGVFGVGGGLGFPWLNSSSQHWSRSPALCL</sequence>
<keyword evidence="1" id="KW-0732">Signal</keyword>
<feature type="chain" id="PRO_5036505350" description="Secreted protein" evidence="1">
    <location>
        <begin position="22"/>
        <end position="91"/>
    </location>
</feature>
<organism evidence="2 3">
    <name type="scientific">Brassica carinata</name>
    <name type="common">Ethiopian mustard</name>
    <name type="synonym">Abyssinian cabbage</name>
    <dbReference type="NCBI Taxonomy" id="52824"/>
    <lineage>
        <taxon>Eukaryota</taxon>
        <taxon>Viridiplantae</taxon>
        <taxon>Streptophyta</taxon>
        <taxon>Embryophyta</taxon>
        <taxon>Tracheophyta</taxon>
        <taxon>Spermatophyta</taxon>
        <taxon>Magnoliopsida</taxon>
        <taxon>eudicotyledons</taxon>
        <taxon>Gunneridae</taxon>
        <taxon>Pentapetalae</taxon>
        <taxon>rosids</taxon>
        <taxon>malvids</taxon>
        <taxon>Brassicales</taxon>
        <taxon>Brassicaceae</taxon>
        <taxon>Brassiceae</taxon>
        <taxon>Brassica</taxon>
    </lineage>
</organism>
<dbReference type="AlphaFoldDB" id="A0A8X7PCS5"/>
<evidence type="ECO:0000256" key="1">
    <source>
        <dbReference type="SAM" id="SignalP"/>
    </source>
</evidence>
<proteinExistence type="predicted"/>
<evidence type="ECO:0000313" key="2">
    <source>
        <dbReference type="EMBL" id="KAG2248343.1"/>
    </source>
</evidence>
<evidence type="ECO:0008006" key="4">
    <source>
        <dbReference type="Google" id="ProtNLM"/>
    </source>
</evidence>
<dbReference type="EMBL" id="JAAMPC010000017">
    <property type="protein sequence ID" value="KAG2248343.1"/>
    <property type="molecule type" value="Genomic_DNA"/>
</dbReference>
<keyword evidence="3" id="KW-1185">Reference proteome</keyword>
<name>A0A8X7PCS5_BRACI</name>
<gene>
    <name evidence="2" type="ORF">Bca52824_087971</name>
</gene>
<feature type="signal peptide" evidence="1">
    <location>
        <begin position="1"/>
        <end position="21"/>
    </location>
</feature>
<dbReference type="Proteomes" id="UP000886595">
    <property type="component" value="Unassembled WGS sequence"/>
</dbReference>
<evidence type="ECO:0000313" key="3">
    <source>
        <dbReference type="Proteomes" id="UP000886595"/>
    </source>
</evidence>
<reference evidence="2 3" key="1">
    <citation type="submission" date="2020-02" db="EMBL/GenBank/DDBJ databases">
        <authorList>
            <person name="Ma Q."/>
            <person name="Huang Y."/>
            <person name="Song X."/>
            <person name="Pei D."/>
        </authorList>
    </citation>
    <scope>NUCLEOTIDE SEQUENCE [LARGE SCALE GENOMIC DNA]</scope>
    <source>
        <strain evidence="2">Sxm20200214</strain>
        <tissue evidence="2">Leaf</tissue>
    </source>
</reference>